<dbReference type="PANTHER" id="PTHR30244:SF34">
    <property type="entry name" value="DTDP-4-AMINO-4,6-DIDEOXYGALACTOSE TRANSAMINASE"/>
    <property type="match status" value="1"/>
</dbReference>
<dbReference type="InterPro" id="IPR015421">
    <property type="entry name" value="PyrdxlP-dep_Trfase_major"/>
</dbReference>
<dbReference type="RefSeq" id="WP_092676094.1">
    <property type="nucleotide sequence ID" value="NZ_FOXS01000004.1"/>
</dbReference>
<gene>
    <name evidence="5" type="ORF">SAMN04515668_3372</name>
</gene>
<feature type="non-terminal residue" evidence="5">
    <location>
        <position position="430"/>
    </location>
</feature>
<dbReference type="Proteomes" id="UP000199029">
    <property type="component" value="Unassembled WGS sequence"/>
</dbReference>
<dbReference type="EMBL" id="FOXS01000004">
    <property type="protein sequence ID" value="SFQ62268.1"/>
    <property type="molecule type" value="Genomic_DNA"/>
</dbReference>
<evidence type="ECO:0000313" key="6">
    <source>
        <dbReference type="Proteomes" id="UP000199029"/>
    </source>
</evidence>
<dbReference type="OrthoDB" id="9810913at2"/>
<dbReference type="InterPro" id="IPR015422">
    <property type="entry name" value="PyrdxlP-dep_Trfase_small"/>
</dbReference>
<evidence type="ECO:0000256" key="1">
    <source>
        <dbReference type="ARBA" id="ARBA00001933"/>
    </source>
</evidence>
<dbReference type="NCBIfam" id="NF011936">
    <property type="entry name" value="PRK15407.1"/>
    <property type="match status" value="1"/>
</dbReference>
<dbReference type="InterPro" id="IPR015424">
    <property type="entry name" value="PyrdxlP-dep_Trfase"/>
</dbReference>
<reference evidence="6" key="1">
    <citation type="submission" date="2016-10" db="EMBL/GenBank/DDBJ databases">
        <authorList>
            <person name="Varghese N."/>
            <person name="Submissions S."/>
        </authorList>
    </citation>
    <scope>NUCLEOTIDE SEQUENCE [LARGE SCALE GENOMIC DNA]</scope>
    <source>
        <strain evidence="6">OR362-8,ATCC BAA-1266,JCM 13504</strain>
    </source>
</reference>
<dbReference type="GO" id="GO:0008483">
    <property type="term" value="F:transaminase activity"/>
    <property type="evidence" value="ECO:0007669"/>
    <property type="project" value="TreeGrafter"/>
</dbReference>
<evidence type="ECO:0000256" key="3">
    <source>
        <dbReference type="ARBA" id="ARBA00037999"/>
    </source>
</evidence>
<evidence type="ECO:0000256" key="2">
    <source>
        <dbReference type="ARBA" id="ARBA00022898"/>
    </source>
</evidence>
<keyword evidence="2 4" id="KW-0663">Pyridoxal phosphate</keyword>
<proteinExistence type="inferred from homology"/>
<organism evidence="5 6">
    <name type="scientific">Hymenobacter arizonensis</name>
    <name type="common">Siccationidurans arizonensis</name>
    <dbReference type="NCBI Taxonomy" id="1227077"/>
    <lineage>
        <taxon>Bacteria</taxon>
        <taxon>Pseudomonadati</taxon>
        <taxon>Bacteroidota</taxon>
        <taxon>Cytophagia</taxon>
        <taxon>Cytophagales</taxon>
        <taxon>Hymenobacteraceae</taxon>
        <taxon>Hymenobacter</taxon>
    </lineage>
</organism>
<dbReference type="Pfam" id="PF01041">
    <property type="entry name" value="DegT_DnrJ_EryC1"/>
    <property type="match status" value="1"/>
</dbReference>
<dbReference type="PANTHER" id="PTHR30244">
    <property type="entry name" value="TRANSAMINASE"/>
    <property type="match status" value="1"/>
</dbReference>
<evidence type="ECO:0000313" key="5">
    <source>
        <dbReference type="EMBL" id="SFQ62268.1"/>
    </source>
</evidence>
<dbReference type="FunFam" id="3.40.640.10:FF:000079">
    <property type="entry name" value="LPS biosynthesis protein"/>
    <property type="match status" value="1"/>
</dbReference>
<dbReference type="STRING" id="1227077.SAMN04515668_3372"/>
<comment type="cofactor">
    <cofactor evidence="1">
        <name>pyridoxal 5'-phosphate</name>
        <dbReference type="ChEBI" id="CHEBI:597326"/>
    </cofactor>
</comment>
<sequence length="430" mass="48090">MFKNITEENGLRESLMKVANANVTKVIVPGVDYIPVTGKVLDAEDLLYGVDATLDGWLTTGRFGPKFEQKLAKWMGCKSALVVNSGSSANLVAFYTLTSPKLGERALKPGDEVITVAAGFPTTVNPLIQFGCVPVFVDVDIPGYNIKAELLEQAVTPKTKAIMMAHTLGNPFNLAEVMRVAQKHNLWVIEDDCDSLGATYNGQKTGTFGDLATLSFYPAHHITMGEGGAVLINNIRLKKIAESFRDWGRDCYCEPGKDNTCNKRFCQQLGELPHGYDHKYTYSHIGFNLKVTDMQAAIGLSQLTKADFFVQRRRENHALLLSKMKQFEEHFVLPEATPNSEPSWFGFLLTLRDDSPISRQALVQHLEDHKIGTRLLFAGNLLRQPAYRHIAHRVVGDLSNTDTVMNRSFWLGVWPGLHEEHYDYMVEVIR</sequence>
<dbReference type="GO" id="GO:0000271">
    <property type="term" value="P:polysaccharide biosynthetic process"/>
    <property type="evidence" value="ECO:0007669"/>
    <property type="project" value="TreeGrafter"/>
</dbReference>
<evidence type="ECO:0000256" key="4">
    <source>
        <dbReference type="RuleBase" id="RU004508"/>
    </source>
</evidence>
<dbReference type="CDD" id="cd00616">
    <property type="entry name" value="AHBA_syn"/>
    <property type="match status" value="1"/>
</dbReference>
<name>A0A1I6A0S8_HYMAR</name>
<dbReference type="Gene3D" id="3.40.640.10">
    <property type="entry name" value="Type I PLP-dependent aspartate aminotransferase-like (Major domain)"/>
    <property type="match status" value="1"/>
</dbReference>
<dbReference type="GO" id="GO:0030170">
    <property type="term" value="F:pyridoxal phosphate binding"/>
    <property type="evidence" value="ECO:0007669"/>
    <property type="project" value="TreeGrafter"/>
</dbReference>
<keyword evidence="6" id="KW-1185">Reference proteome</keyword>
<dbReference type="SUPFAM" id="SSF53383">
    <property type="entry name" value="PLP-dependent transferases"/>
    <property type="match status" value="1"/>
</dbReference>
<accession>A0A1I6A0S8</accession>
<protein>
    <submittedName>
        <fullName evidence="5">CDP-6-deoxy-D-xylo-4-hexulose-3-dehydrase</fullName>
    </submittedName>
</protein>
<dbReference type="Gene3D" id="3.90.1150.10">
    <property type="entry name" value="Aspartate Aminotransferase, domain 1"/>
    <property type="match status" value="1"/>
</dbReference>
<comment type="similarity">
    <text evidence="3 4">Belongs to the DegT/DnrJ/EryC1 family.</text>
</comment>
<dbReference type="AlphaFoldDB" id="A0A1I6A0S8"/>
<dbReference type="InterPro" id="IPR000653">
    <property type="entry name" value="DegT/StrS_aminotransferase"/>
</dbReference>
<dbReference type="PIRSF" id="PIRSF000390">
    <property type="entry name" value="PLP_StrS"/>
    <property type="match status" value="1"/>
</dbReference>